<accession>A0A1K2IGE6</accession>
<dbReference type="PROSITE" id="PS51257">
    <property type="entry name" value="PROKAR_LIPOPROTEIN"/>
    <property type="match status" value="1"/>
</dbReference>
<proteinExistence type="predicted"/>
<feature type="compositionally biased region" description="Low complexity" evidence="1">
    <location>
        <begin position="209"/>
        <end position="218"/>
    </location>
</feature>
<dbReference type="AlphaFoldDB" id="A0A1K2IGE6"/>
<evidence type="ECO:0000256" key="1">
    <source>
        <dbReference type="SAM" id="MobiDB-lite"/>
    </source>
</evidence>
<keyword evidence="3" id="KW-1185">Reference proteome</keyword>
<organism evidence="2 3">
    <name type="scientific">Chryseobacterium limigenitum</name>
    <dbReference type="NCBI Taxonomy" id="1612149"/>
    <lineage>
        <taxon>Bacteria</taxon>
        <taxon>Pseudomonadati</taxon>
        <taxon>Bacteroidota</taxon>
        <taxon>Flavobacteriia</taxon>
        <taxon>Flavobacteriales</taxon>
        <taxon>Weeksellaceae</taxon>
        <taxon>Chryseobacterium group</taxon>
        <taxon>Chryseobacterium</taxon>
    </lineage>
</organism>
<sequence length="461" mass="50847">MKNKSIIRLLLLAVFSIFLYSCMNEDLYSSSEKEKQEIQSKSLWKEDMVFINNVKEIFLKNASLESFKNNHGGLPQWEYAMTFGNFDESYLMVPVFGEDKVTGVVTVKRIEDRVYFKFSKDEKAKSFFTHLISSENKKLTPVKEIAENAKIVCTSRTYLFCFPNNDGTQDCYPQVVVKCISEDSFEDNDMGGDNSGDDGLPYGGGSGGNTNPQQNQNPCTKALASITGANTIYKNTNVKQKMDAILKGKIEAQNEWSVALGKTASGIEVTNAVEGIPGQNSVGIPVSQLQNPFIGDGHSHKGARGNPSGGDLYEMIKGLLTQPDFKYRFVYGNNNGTPEVYALIINNPSLALAFLSQYPESENCNNTNEDHTIKRDSPIGLEFYKAFYHYSEGRSDDTSGENYEPRAVAMAHILEKFNIGMSIANVDANGNLKKINTKVEQITVPGSGGAVKEGVTVSKCP</sequence>
<reference evidence="3" key="1">
    <citation type="submission" date="2016-10" db="EMBL/GenBank/DDBJ databases">
        <authorList>
            <person name="Varghese N."/>
            <person name="Submissions S."/>
        </authorList>
    </citation>
    <scope>NUCLEOTIDE SEQUENCE [LARGE SCALE GENOMIC DNA]</scope>
    <source>
        <strain evidence="3">SUR2</strain>
    </source>
</reference>
<dbReference type="EMBL" id="FPKW01000002">
    <property type="protein sequence ID" value="SFZ91320.1"/>
    <property type="molecule type" value="Genomic_DNA"/>
</dbReference>
<evidence type="ECO:0000313" key="3">
    <source>
        <dbReference type="Proteomes" id="UP000182034"/>
    </source>
</evidence>
<evidence type="ECO:0000313" key="2">
    <source>
        <dbReference type="EMBL" id="SFZ91320.1"/>
    </source>
</evidence>
<dbReference type="Proteomes" id="UP000182034">
    <property type="component" value="Unassembled WGS sequence"/>
</dbReference>
<dbReference type="OrthoDB" id="1248522at2"/>
<protein>
    <recommendedName>
        <fullName evidence="4">Lipoprotein</fullName>
    </recommendedName>
</protein>
<gene>
    <name evidence="2" type="ORF">SAMN05216324_102301</name>
</gene>
<evidence type="ECO:0008006" key="4">
    <source>
        <dbReference type="Google" id="ProtNLM"/>
    </source>
</evidence>
<dbReference type="STRING" id="1612149.SAMN05216324_102301"/>
<dbReference type="RefSeq" id="WP_139255401.1">
    <property type="nucleotide sequence ID" value="NZ_FPKW01000002.1"/>
</dbReference>
<feature type="region of interest" description="Disordered" evidence="1">
    <location>
        <begin position="187"/>
        <end position="218"/>
    </location>
</feature>
<name>A0A1K2IGE6_9FLAO</name>